<evidence type="ECO:0000313" key="3">
    <source>
        <dbReference type="Proteomes" id="UP000272942"/>
    </source>
</evidence>
<feature type="region of interest" description="Disordered" evidence="1">
    <location>
        <begin position="98"/>
        <end position="117"/>
    </location>
</feature>
<dbReference type="AlphaFoldDB" id="A0A183B512"/>
<protein>
    <submittedName>
        <fullName evidence="4">OTU domain-containing protein</fullName>
    </submittedName>
</protein>
<name>A0A183B512_9TREM</name>
<accession>A0A183B512</accession>
<dbReference type="EMBL" id="UZAN01057203">
    <property type="protein sequence ID" value="VDP91569.1"/>
    <property type="molecule type" value="Genomic_DNA"/>
</dbReference>
<gene>
    <name evidence="2" type="ORF">ECPE_LOCUS14297</name>
</gene>
<sequence length="594" mass="68104">MLQNLLKWDVDHGDQKHEEQFLKKASNLFRKNETKSALRQIAEGIARGVAEAKIKYLKEQLLVSEILRKTDELLTFNESVTIKLLDIVKKLHQDALDASKSNKPTDSEEPNSVSADAIGTKNSMDRAIKNIRQILTNHLLSIKCSILRDGICKPLAQYGVDKTVVSVFHSCNEKINKEVNLFQAQRRITFAVNPKKWRRLERKQREGFKDPEAIQKAQQIIDDLRNNGKAGIIHLTHITDIIGKPITVLDENGKLLQNIRGKTDAEPIVVQYDSKNEHWSLPGGHEPGIKSTQRNNCLFDVIAHQIGYDPDTLRKSTVEGMSNNLALVANQAHDYSLLEKYKPRKLLLGGFQSRPLQEPNYPSHLSRIQANHELIPIIAELRNELNKEFLRSEEFAKKRLSSKLTHIKHQHVSPEFMDKEMLMMGVMEVKFNDGSYFRVMTVSGSDPNPVEHRYLRTFPQKSEIQMKNNPPKTDEPKDVISRVFKYKNKNFEFIHVDKIVNKPIFDVYERKFREEQYNRPCAAQKFFYALGEHMQKNPHLKIVGKIGLIESAYRTPKRISCDGKVHSFRPEQVVIQDSCPCCRKVLPIATGAPG</sequence>
<evidence type="ECO:0000256" key="1">
    <source>
        <dbReference type="SAM" id="MobiDB-lite"/>
    </source>
</evidence>
<reference evidence="2 3" key="2">
    <citation type="submission" date="2018-11" db="EMBL/GenBank/DDBJ databases">
        <authorList>
            <consortium name="Pathogen Informatics"/>
        </authorList>
    </citation>
    <scope>NUCLEOTIDE SEQUENCE [LARGE SCALE GENOMIC DNA]</scope>
    <source>
        <strain evidence="2 3">Egypt</strain>
    </source>
</reference>
<proteinExistence type="predicted"/>
<feature type="compositionally biased region" description="Polar residues" evidence="1">
    <location>
        <begin position="99"/>
        <end position="114"/>
    </location>
</feature>
<dbReference type="Proteomes" id="UP000272942">
    <property type="component" value="Unassembled WGS sequence"/>
</dbReference>
<organism evidence="4">
    <name type="scientific">Echinostoma caproni</name>
    <dbReference type="NCBI Taxonomy" id="27848"/>
    <lineage>
        <taxon>Eukaryota</taxon>
        <taxon>Metazoa</taxon>
        <taxon>Spiralia</taxon>
        <taxon>Lophotrochozoa</taxon>
        <taxon>Platyhelminthes</taxon>
        <taxon>Trematoda</taxon>
        <taxon>Digenea</taxon>
        <taxon>Plagiorchiida</taxon>
        <taxon>Echinostomata</taxon>
        <taxon>Echinostomatoidea</taxon>
        <taxon>Echinostomatidae</taxon>
        <taxon>Echinostoma</taxon>
    </lineage>
</organism>
<evidence type="ECO:0000313" key="4">
    <source>
        <dbReference type="WBParaSite" id="ECPE_0001433701-mRNA-1"/>
    </source>
</evidence>
<dbReference type="WBParaSite" id="ECPE_0001433701-mRNA-1">
    <property type="protein sequence ID" value="ECPE_0001433701-mRNA-1"/>
    <property type="gene ID" value="ECPE_0001433701"/>
</dbReference>
<dbReference type="OrthoDB" id="10068408at2759"/>
<reference evidence="4" key="1">
    <citation type="submission" date="2016-06" db="UniProtKB">
        <authorList>
            <consortium name="WormBaseParasite"/>
        </authorList>
    </citation>
    <scope>IDENTIFICATION</scope>
</reference>
<evidence type="ECO:0000313" key="2">
    <source>
        <dbReference type="EMBL" id="VDP91569.1"/>
    </source>
</evidence>
<keyword evidence="3" id="KW-1185">Reference proteome</keyword>